<feature type="region of interest" description="Disordered" evidence="3">
    <location>
        <begin position="1"/>
        <end position="23"/>
    </location>
</feature>
<proteinExistence type="predicted"/>
<protein>
    <recommendedName>
        <fullName evidence="4">Nudix hydrolase domain-containing protein</fullName>
    </recommendedName>
</protein>
<evidence type="ECO:0000313" key="6">
    <source>
        <dbReference type="Proteomes" id="UP000028524"/>
    </source>
</evidence>
<dbReference type="GO" id="GO:0016787">
    <property type="term" value="F:hydrolase activity"/>
    <property type="evidence" value="ECO:0007669"/>
    <property type="project" value="UniProtKB-KW"/>
</dbReference>
<feature type="domain" description="Nudix hydrolase" evidence="4">
    <location>
        <begin position="1667"/>
        <end position="1803"/>
    </location>
</feature>
<dbReference type="InterPro" id="IPR029058">
    <property type="entry name" value="AB_hydrolase_fold"/>
</dbReference>
<dbReference type="Pfam" id="PF12697">
    <property type="entry name" value="Abhydrolase_6"/>
    <property type="match status" value="1"/>
</dbReference>
<keyword evidence="1" id="KW-0677">Repeat</keyword>
<dbReference type="InterPro" id="IPR015943">
    <property type="entry name" value="WD40/YVTN_repeat-like_dom_sf"/>
</dbReference>
<dbReference type="PANTHER" id="PTHR10039">
    <property type="entry name" value="AMELOGENIN"/>
    <property type="match status" value="1"/>
</dbReference>
<keyword evidence="2" id="KW-0378">Hydrolase</keyword>
<dbReference type="InterPro" id="IPR011044">
    <property type="entry name" value="Quino_amine_DH_bsu"/>
</dbReference>
<dbReference type="SUPFAM" id="SSF53474">
    <property type="entry name" value="alpha/beta-Hydrolases"/>
    <property type="match status" value="1"/>
</dbReference>
<gene>
    <name evidence="5" type="ORF">S40285_07462</name>
</gene>
<dbReference type="InterPro" id="IPR015797">
    <property type="entry name" value="NUDIX_hydrolase-like_dom_sf"/>
</dbReference>
<dbReference type="SUPFAM" id="SSF50969">
    <property type="entry name" value="YVTN repeat-like/Quinoprotein amine dehydrogenase"/>
    <property type="match status" value="1"/>
</dbReference>
<dbReference type="InterPro" id="IPR054471">
    <property type="entry name" value="GPIID_WHD"/>
</dbReference>
<dbReference type="InterPro" id="IPR000086">
    <property type="entry name" value="NUDIX_hydrolase_dom"/>
</dbReference>
<dbReference type="STRING" id="1283841.A0A084R067"/>
<dbReference type="SUPFAM" id="SSF50978">
    <property type="entry name" value="WD40 repeat-like"/>
    <property type="match status" value="1"/>
</dbReference>
<evidence type="ECO:0000256" key="3">
    <source>
        <dbReference type="SAM" id="MobiDB-lite"/>
    </source>
</evidence>
<dbReference type="FunFam" id="3.90.79.10:FF:000016">
    <property type="entry name" value="ADP-sugar pyrophosphatase isoform X1"/>
    <property type="match status" value="1"/>
</dbReference>
<dbReference type="InParanoid" id="A0A084R067"/>
<dbReference type="Pfam" id="PF00293">
    <property type="entry name" value="NUDIX"/>
    <property type="match status" value="1"/>
</dbReference>
<evidence type="ECO:0000256" key="2">
    <source>
        <dbReference type="ARBA" id="ARBA00022801"/>
    </source>
</evidence>
<reference evidence="5 6" key="1">
    <citation type="journal article" date="2014" name="BMC Genomics">
        <title>Comparative genome sequencing reveals chemotype-specific gene clusters in the toxigenic black mold Stachybotrys.</title>
        <authorList>
            <person name="Semeiks J."/>
            <person name="Borek D."/>
            <person name="Otwinowski Z."/>
            <person name="Grishin N.V."/>
        </authorList>
    </citation>
    <scope>NUCLEOTIDE SEQUENCE [LARGE SCALE GENOMIC DNA]</scope>
    <source>
        <strain evidence="5 6">IBT 40285</strain>
    </source>
</reference>
<keyword evidence="6" id="KW-1185">Reference proteome</keyword>
<dbReference type="InterPro" id="IPR027417">
    <property type="entry name" value="P-loop_NTPase"/>
</dbReference>
<dbReference type="Pfam" id="PF22939">
    <property type="entry name" value="WHD_GPIID"/>
    <property type="match status" value="1"/>
</dbReference>
<dbReference type="PANTHER" id="PTHR10039:SF16">
    <property type="entry name" value="GPI INOSITOL-DEACYLASE"/>
    <property type="match status" value="1"/>
</dbReference>
<dbReference type="SMART" id="SM00320">
    <property type="entry name" value="WD40"/>
    <property type="match status" value="5"/>
</dbReference>
<organism evidence="5 6">
    <name type="scientific">Stachybotrys chlorohalonatus (strain IBT 40285)</name>
    <dbReference type="NCBI Taxonomy" id="1283841"/>
    <lineage>
        <taxon>Eukaryota</taxon>
        <taxon>Fungi</taxon>
        <taxon>Dikarya</taxon>
        <taxon>Ascomycota</taxon>
        <taxon>Pezizomycotina</taxon>
        <taxon>Sordariomycetes</taxon>
        <taxon>Hypocreomycetidae</taxon>
        <taxon>Hypocreales</taxon>
        <taxon>Stachybotryaceae</taxon>
        <taxon>Stachybotrys</taxon>
    </lineage>
</organism>
<dbReference type="InterPro" id="IPR020084">
    <property type="entry name" value="NUDIX_hydrolase_CS"/>
</dbReference>
<dbReference type="InterPro" id="IPR001680">
    <property type="entry name" value="WD40_rpt"/>
</dbReference>
<dbReference type="HOGENOM" id="CLU_001384_2_0_1"/>
<name>A0A084R067_STAC4</name>
<dbReference type="Gene3D" id="3.90.79.10">
    <property type="entry name" value="Nucleoside Triphosphate Pyrophosphohydrolase"/>
    <property type="match status" value="1"/>
</dbReference>
<feature type="compositionally biased region" description="Polar residues" evidence="3">
    <location>
        <begin position="12"/>
        <end position="23"/>
    </location>
</feature>
<dbReference type="SUPFAM" id="SSF52540">
    <property type="entry name" value="P-loop containing nucleoside triphosphate hydrolases"/>
    <property type="match status" value="1"/>
</dbReference>
<evidence type="ECO:0000313" key="5">
    <source>
        <dbReference type="EMBL" id="KFA69602.1"/>
    </source>
</evidence>
<dbReference type="Gene3D" id="3.40.50.1820">
    <property type="entry name" value="alpha/beta hydrolase"/>
    <property type="match status" value="1"/>
</dbReference>
<dbReference type="InterPro" id="IPR000073">
    <property type="entry name" value="AB_hydrolase_1"/>
</dbReference>
<dbReference type="Proteomes" id="UP000028524">
    <property type="component" value="Unassembled WGS sequence"/>
</dbReference>
<dbReference type="PROSITE" id="PS00893">
    <property type="entry name" value="NUDIX_BOX"/>
    <property type="match status" value="1"/>
</dbReference>
<dbReference type="SUPFAM" id="SSF55811">
    <property type="entry name" value="Nudix"/>
    <property type="match status" value="1"/>
</dbReference>
<dbReference type="InterPro" id="IPR056884">
    <property type="entry name" value="NPHP3-like_N"/>
</dbReference>
<dbReference type="PROSITE" id="PS51462">
    <property type="entry name" value="NUDIX"/>
    <property type="match status" value="1"/>
</dbReference>
<accession>A0A084R067</accession>
<evidence type="ECO:0000256" key="1">
    <source>
        <dbReference type="ARBA" id="ARBA00022737"/>
    </source>
</evidence>
<dbReference type="Gene3D" id="2.130.10.10">
    <property type="entry name" value="YVTN repeat-like/Quinoprotein amine dehydrogenase"/>
    <property type="match status" value="2"/>
</dbReference>
<dbReference type="EMBL" id="KL659401">
    <property type="protein sequence ID" value="KFA69602.1"/>
    <property type="molecule type" value="Genomic_DNA"/>
</dbReference>
<sequence>MDLTSKFFGRVTPTQSPNDSSIGHISQRLSVFSPRSSNASASTTKPGKGPLGLTTLYSPPENSVVADVVFVHGLGGGSYSTWRALRDPSLFWPYEWLSTDQDFRHVRTHTFGYSSNWDRESILSIHDFANGLLESMLQSPLISQRARVPIIFVAHSMGGLVVKRMFILAKCKPEFAPLASSVHSMFFLATPHNGADLAQTLARLLSLGLGGTRPFLSDLSGQSALIQSLNEDFPRYSQDLRLFSFFETLPSDLSWKKRIIVDRASAVLGYPNERVDHLHASHRDVCKYTSKNDPNYRSVRNALASTLRELQLQFSSMQRKLGKDQQRLLEAFLGPQDNHEDDFMAIDEQRVKGSCEWLVRKESFQDWLKSNDSSFYCLAGQPGTGKTILSGKVIAHVKSIEGRCSFYFFHDQNKGVSDITNFILSLARQMASQDQEVLKICLAVYDADESLSQRNHRTIWRKLFLEGILSSNLGRSHYWVVDALDECHEETELVKMLLRAAECRHLRIFSTTRNPYNSVRPLKTSGVRIFAEEILEQDSRSDIALFLKASIEELPGLTERGQKQIVNEILEKSQGCFLWTSLAFQELRKIHISADAKRVLDEVPTGMNDLYAKILERMSVTAYEKPLAKAIITWTVCSARNLTALELKDALSLDLPDSVHDIVLSIQSSCGHLIYVDAQSAVKMVHLTARQYLLDPQTPSEFAVNEKQGHRLLLMSCLRYLQGDERKAARLGRSNKNYIRKPQSPLMRYASEYLHEHLRHLSWTDTGLVTALARLFASSNILSWIEYIAAQSDLSRLIDTGEALGVFLEGTSKADLAEAADLAMLDSWSTDLVRFVMQFGSNLKAYPASVFNLIAPFCPLATAPRRQFGSIPRGITVRGLQGADWGDCLSTISDPHQRYSTITSSEKNFAIGCISGKIMVFRHLLYHKTAEFDHLEPVRLLCFGYQQDILASAGSAVIRIWNITSKSELHRFDTQKQCLALTFADQGRQIIAALKDHQLKTWNLVENTLEASTNWTVGLEATALELYRRPITAAISVDTQLLAVIYKGQDILIWDIEGDCLYDVYNRDSGATGLAGRPYGSAGVRCLEFGVGESTDLLAAGYTDGELILFDMSSGEVKQSDAAAFAHLLSRSPDGLKLATADPSGTIQIFQFENLKLLYRINSVDPGIQGLAFSGDGQQLLDVRGSCSRIWGPTVLVRNNHVLGCTVGKPQETSLKPAKDSIVITSIALHDSRVLFFCGKENGVVYMCDIDTGLSIKPLFSHANGVEIISLKYDPSSSTITSVDTSSRVLIHRLSSRDKAMTASDVLFDHRAELAMGQVVSRPDLSRILLCSPESGDLWSITNDGSQIIAKIPYSQTGSYYWANHPLHSDQLLLATRDVLHIYDWQSLKQLTPPSGIRLDSHIPSDLSPHYMRPIFNNSVLAIMYGEIGRPLSKTKLMLYDTSELRPNAATLLAASIYKYLCSKVTHILGTVGRGVKERLVFLQDANWVFTVDAENAKESRLSAHFFFPVDWLSITDHLGLMAEVTEWGDVLMVRKDEVAIIRRSLTRVEYEEKLSLASTSSPAQIIPTAKQLLGKVKYRPKHPLVMLHPSRFLRLVPRQLRPGFPASFRHFSMSQAAQEPIITKVSELSASEAKWVTLQKIEYVDQTGASRTWEVATRKTRGKAGVDAVAMGNILLHPSRPPSTMIVIQYRPPLDAYTVEWPAGLIDAEETAEEAAVREFKEETGYDCKVVSVSPVQAADPGMTNANMQLVMVEAQLGESDELPEQRLDDGERIERVVIPLSEFYDRLVEYTKKPRFVIAAKLFHFAAGMQFAKTQKYY</sequence>
<dbReference type="Pfam" id="PF24883">
    <property type="entry name" value="NPHP3_N"/>
    <property type="match status" value="1"/>
</dbReference>
<dbReference type="InterPro" id="IPR036322">
    <property type="entry name" value="WD40_repeat_dom_sf"/>
</dbReference>
<evidence type="ECO:0000259" key="4">
    <source>
        <dbReference type="PROSITE" id="PS51462"/>
    </source>
</evidence>
<dbReference type="OMA" id="NWTVGLE"/>
<dbReference type="CDD" id="cd18888">
    <property type="entry name" value="NUDIX_ADPRase_Nudt5"/>
    <property type="match status" value="1"/>
</dbReference>
<dbReference type="OrthoDB" id="194358at2759"/>
<dbReference type="Gene3D" id="3.40.50.300">
    <property type="entry name" value="P-loop containing nucleotide triphosphate hydrolases"/>
    <property type="match status" value="1"/>
</dbReference>